<keyword evidence="2" id="KW-0677">Repeat</keyword>
<name>A0ABR2L0F2_9EUKA</name>
<dbReference type="Gene3D" id="1.10.238.10">
    <property type="entry name" value="EF-hand"/>
    <property type="match status" value="2"/>
</dbReference>
<evidence type="ECO:0000256" key="3">
    <source>
        <dbReference type="ARBA" id="ARBA00022837"/>
    </source>
</evidence>
<proteinExistence type="predicted"/>
<feature type="domain" description="EF-hand" evidence="4">
    <location>
        <begin position="60"/>
        <end position="85"/>
    </location>
</feature>
<dbReference type="Pfam" id="PF13499">
    <property type="entry name" value="EF-hand_7"/>
    <property type="match status" value="2"/>
</dbReference>
<feature type="domain" description="EF-hand" evidence="4">
    <location>
        <begin position="16"/>
        <end position="51"/>
    </location>
</feature>
<dbReference type="EMBL" id="JAPFFF010000002">
    <property type="protein sequence ID" value="KAK8896667.1"/>
    <property type="molecule type" value="Genomic_DNA"/>
</dbReference>
<evidence type="ECO:0000256" key="1">
    <source>
        <dbReference type="ARBA" id="ARBA00022723"/>
    </source>
</evidence>
<evidence type="ECO:0000256" key="2">
    <source>
        <dbReference type="ARBA" id="ARBA00022737"/>
    </source>
</evidence>
<dbReference type="PROSITE" id="PS50222">
    <property type="entry name" value="EF_HAND_2"/>
    <property type="match status" value="4"/>
</dbReference>
<gene>
    <name evidence="5" type="ORF">M9Y10_014580</name>
</gene>
<reference evidence="5 6" key="1">
    <citation type="submission" date="2024-04" db="EMBL/GenBank/DDBJ databases">
        <title>Tritrichomonas musculus Genome.</title>
        <authorList>
            <person name="Alves-Ferreira E."/>
            <person name="Grigg M."/>
            <person name="Lorenzi H."/>
            <person name="Galac M."/>
        </authorList>
    </citation>
    <scope>NUCLEOTIDE SEQUENCE [LARGE SCALE GENOMIC DNA]</scope>
    <source>
        <strain evidence="5 6">EAF2021</strain>
    </source>
</reference>
<dbReference type="PANTHER" id="PTHR10827:SF98">
    <property type="entry name" value="45 KDA CALCIUM-BINDING PROTEIN"/>
    <property type="match status" value="1"/>
</dbReference>
<feature type="domain" description="EF-hand" evidence="4">
    <location>
        <begin position="125"/>
        <end position="157"/>
    </location>
</feature>
<accession>A0ABR2L0F2</accession>
<keyword evidence="3" id="KW-0106">Calcium</keyword>
<sequence>MAFKVPKFNFSKVLNDQVPLLKKAFEALDKDKSGKLEIAEIEELLKSKGLPADRAALVVKLSDKDGDGAINFDEFKQSLDTLAEAKQDPKGTATKLFTELDKDHSGYLDENEVYDFLHYLNPEKATHEEAQKIIAKYDADKDGKLTLDETLKALHFE</sequence>
<protein>
    <recommendedName>
        <fullName evidence="4">EF-hand domain-containing protein</fullName>
    </recommendedName>
</protein>
<evidence type="ECO:0000313" key="5">
    <source>
        <dbReference type="EMBL" id="KAK8896667.1"/>
    </source>
</evidence>
<dbReference type="PANTHER" id="PTHR10827">
    <property type="entry name" value="RETICULOCALBIN"/>
    <property type="match status" value="1"/>
</dbReference>
<comment type="caution">
    <text evidence="5">The sequence shown here is derived from an EMBL/GenBank/DDBJ whole genome shotgun (WGS) entry which is preliminary data.</text>
</comment>
<dbReference type="Proteomes" id="UP001470230">
    <property type="component" value="Unassembled WGS sequence"/>
</dbReference>
<dbReference type="SMART" id="SM00054">
    <property type="entry name" value="EFh"/>
    <property type="match status" value="4"/>
</dbReference>
<dbReference type="InterPro" id="IPR002048">
    <property type="entry name" value="EF_hand_dom"/>
</dbReference>
<keyword evidence="6" id="KW-1185">Reference proteome</keyword>
<dbReference type="InterPro" id="IPR018247">
    <property type="entry name" value="EF_Hand_1_Ca_BS"/>
</dbReference>
<organism evidence="5 6">
    <name type="scientific">Tritrichomonas musculus</name>
    <dbReference type="NCBI Taxonomy" id="1915356"/>
    <lineage>
        <taxon>Eukaryota</taxon>
        <taxon>Metamonada</taxon>
        <taxon>Parabasalia</taxon>
        <taxon>Tritrichomonadida</taxon>
        <taxon>Tritrichomonadidae</taxon>
        <taxon>Tritrichomonas</taxon>
    </lineage>
</organism>
<evidence type="ECO:0000313" key="6">
    <source>
        <dbReference type="Proteomes" id="UP001470230"/>
    </source>
</evidence>
<dbReference type="SUPFAM" id="SSF47473">
    <property type="entry name" value="EF-hand"/>
    <property type="match status" value="1"/>
</dbReference>
<dbReference type="PROSITE" id="PS00018">
    <property type="entry name" value="EF_HAND_1"/>
    <property type="match status" value="3"/>
</dbReference>
<evidence type="ECO:0000259" key="4">
    <source>
        <dbReference type="PROSITE" id="PS50222"/>
    </source>
</evidence>
<keyword evidence="1" id="KW-0479">Metal-binding</keyword>
<dbReference type="InterPro" id="IPR011992">
    <property type="entry name" value="EF-hand-dom_pair"/>
</dbReference>
<feature type="domain" description="EF-hand" evidence="4">
    <location>
        <begin position="88"/>
        <end position="123"/>
    </location>
</feature>